<comment type="catalytic activity">
    <reaction evidence="1 5">
        <text>L-alanine = D-alanine</text>
        <dbReference type="Rhea" id="RHEA:20249"/>
        <dbReference type="ChEBI" id="CHEBI:57416"/>
        <dbReference type="ChEBI" id="CHEBI:57972"/>
        <dbReference type="EC" id="5.1.1.1"/>
    </reaction>
</comment>
<dbReference type="EC" id="5.1.1.1" evidence="5"/>
<dbReference type="GO" id="GO:0016881">
    <property type="term" value="F:acid-amino acid ligase activity"/>
    <property type="evidence" value="ECO:0007669"/>
    <property type="project" value="InterPro"/>
</dbReference>
<feature type="domain" description="Alanine racemase C-terminal" evidence="8">
    <location>
        <begin position="687"/>
        <end position="808"/>
    </location>
</feature>
<evidence type="ECO:0000313" key="9">
    <source>
        <dbReference type="EMBL" id="TDQ77157.1"/>
    </source>
</evidence>
<comment type="caution">
    <text evidence="9">The sequence shown here is derived from an EMBL/GenBank/DDBJ whole genome shotgun (WGS) entry which is preliminary data.</text>
</comment>
<dbReference type="CDD" id="cd00430">
    <property type="entry name" value="PLPDE_III_AR"/>
    <property type="match status" value="1"/>
</dbReference>
<dbReference type="InterPro" id="IPR011079">
    <property type="entry name" value="Ala_racemase_C"/>
</dbReference>
<feature type="binding site" evidence="5 7">
    <location>
        <position position="581"/>
    </location>
    <ligand>
        <name>substrate</name>
    </ligand>
</feature>
<dbReference type="GO" id="GO:0030170">
    <property type="term" value="F:pyridoxal phosphate binding"/>
    <property type="evidence" value="ECO:0007669"/>
    <property type="project" value="UniProtKB-UniRule"/>
</dbReference>
<dbReference type="PANTHER" id="PTHR30511:SF0">
    <property type="entry name" value="ALANINE RACEMASE, CATABOLIC-RELATED"/>
    <property type="match status" value="1"/>
</dbReference>
<comment type="cofactor">
    <cofactor evidence="2 5 6">
        <name>pyridoxal 5'-phosphate</name>
        <dbReference type="ChEBI" id="CHEBI:597326"/>
    </cofactor>
</comment>
<dbReference type="PANTHER" id="PTHR30511">
    <property type="entry name" value="ALANINE RACEMASE"/>
    <property type="match status" value="1"/>
</dbReference>
<dbReference type="Gene3D" id="3.40.1390.10">
    <property type="entry name" value="MurE/MurF, N-terminal domain"/>
    <property type="match status" value="1"/>
</dbReference>
<dbReference type="SMART" id="SM01005">
    <property type="entry name" value="Ala_racemase_C"/>
    <property type="match status" value="1"/>
</dbReference>
<evidence type="ECO:0000256" key="3">
    <source>
        <dbReference type="ARBA" id="ARBA00022898"/>
    </source>
</evidence>
<dbReference type="NCBIfam" id="NF008897">
    <property type="entry name" value="PRK11930.1"/>
    <property type="match status" value="1"/>
</dbReference>
<dbReference type="PRINTS" id="PR00992">
    <property type="entry name" value="ALARACEMASE"/>
</dbReference>
<dbReference type="GO" id="GO:0008784">
    <property type="term" value="F:alanine racemase activity"/>
    <property type="evidence" value="ECO:0007669"/>
    <property type="project" value="UniProtKB-UniRule"/>
</dbReference>
<reference evidence="9 10" key="1">
    <citation type="submission" date="2019-03" db="EMBL/GenBank/DDBJ databases">
        <title>Genomic Encyclopedia of Archaeal and Bacterial Type Strains, Phase II (KMG-II): from individual species to whole genera.</title>
        <authorList>
            <person name="Goeker M."/>
        </authorList>
    </citation>
    <scope>NUCLEOTIDE SEQUENCE [LARGE SCALE GENOMIC DNA]</scope>
    <source>
        <strain evidence="9 10">DSM 28353</strain>
    </source>
</reference>
<comment type="similarity">
    <text evidence="5">Belongs to the alanine racemase family.</text>
</comment>
<dbReference type="Pfam" id="PF00842">
    <property type="entry name" value="Ala_racemase_C"/>
    <property type="match status" value="1"/>
</dbReference>
<dbReference type="FunFam" id="3.20.20.10:FF:000002">
    <property type="entry name" value="Alanine racemase"/>
    <property type="match status" value="1"/>
</dbReference>
<comment type="function">
    <text evidence="5">Catalyzes the interconversion of L-alanine and D-alanine. May also act on other amino acids.</text>
</comment>
<protein>
    <recommendedName>
        <fullName evidence="5">Alanine racemase</fullName>
        <ecNumber evidence="5">5.1.1.1</ecNumber>
    </recommendedName>
</protein>
<dbReference type="EMBL" id="SNYV01000014">
    <property type="protein sequence ID" value="TDQ77157.1"/>
    <property type="molecule type" value="Genomic_DNA"/>
</dbReference>
<gene>
    <name evidence="9" type="ORF">CLV99_2555</name>
</gene>
<feature type="binding site" evidence="5 7">
    <location>
        <position position="757"/>
    </location>
    <ligand>
        <name>substrate</name>
    </ligand>
</feature>
<proteinExistence type="inferred from homology"/>
<dbReference type="HAMAP" id="MF_01201">
    <property type="entry name" value="Ala_racemase"/>
    <property type="match status" value="1"/>
</dbReference>
<dbReference type="InterPro" id="IPR036565">
    <property type="entry name" value="Mur-like_cat_sf"/>
</dbReference>
<dbReference type="NCBIfam" id="TIGR00492">
    <property type="entry name" value="alr"/>
    <property type="match status" value="1"/>
</dbReference>
<accession>A0A4R6WG70</accession>
<dbReference type="InterPro" id="IPR001608">
    <property type="entry name" value="Ala_racemase_N"/>
</dbReference>
<dbReference type="SUPFAM" id="SSF50621">
    <property type="entry name" value="Alanine racemase C-terminal domain-like"/>
    <property type="match status" value="1"/>
</dbReference>
<dbReference type="UniPathway" id="UPA00042">
    <property type="reaction ID" value="UER00497"/>
</dbReference>
<evidence type="ECO:0000256" key="7">
    <source>
        <dbReference type="PIRSR" id="PIRSR600821-52"/>
    </source>
</evidence>
<dbReference type="InterPro" id="IPR036615">
    <property type="entry name" value="Mur_ligase_C_dom_sf"/>
</dbReference>
<evidence type="ECO:0000256" key="4">
    <source>
        <dbReference type="ARBA" id="ARBA00023235"/>
    </source>
</evidence>
<organism evidence="9 10">
    <name type="scientific">Sphingobacterium yanglingense</name>
    <dbReference type="NCBI Taxonomy" id="1437280"/>
    <lineage>
        <taxon>Bacteria</taxon>
        <taxon>Pseudomonadati</taxon>
        <taxon>Bacteroidota</taxon>
        <taxon>Sphingobacteriia</taxon>
        <taxon>Sphingobacteriales</taxon>
        <taxon>Sphingobacteriaceae</taxon>
        <taxon>Sphingobacterium</taxon>
    </lineage>
</organism>
<dbReference type="Gene3D" id="3.20.20.10">
    <property type="entry name" value="Alanine racemase"/>
    <property type="match status" value="1"/>
</dbReference>
<dbReference type="GO" id="GO:0030632">
    <property type="term" value="P:D-alanine biosynthetic process"/>
    <property type="evidence" value="ECO:0007669"/>
    <property type="project" value="UniProtKB-UniRule"/>
</dbReference>
<dbReference type="Pfam" id="PF08245">
    <property type="entry name" value="Mur_ligase_M"/>
    <property type="match status" value="1"/>
</dbReference>
<name>A0A4R6WG70_9SPHI</name>
<dbReference type="AlphaFoldDB" id="A0A4R6WG70"/>
<dbReference type="InterPro" id="IPR013221">
    <property type="entry name" value="Mur_ligase_cen"/>
</dbReference>
<keyword evidence="3 5" id="KW-0663">Pyridoxal phosphate</keyword>
<evidence type="ECO:0000313" key="10">
    <source>
        <dbReference type="Proteomes" id="UP000295292"/>
    </source>
</evidence>
<dbReference type="SUPFAM" id="SSF63418">
    <property type="entry name" value="MurE/MurF N-terminal domain"/>
    <property type="match status" value="1"/>
</dbReference>
<dbReference type="GO" id="GO:0005829">
    <property type="term" value="C:cytosol"/>
    <property type="evidence" value="ECO:0007669"/>
    <property type="project" value="TreeGrafter"/>
</dbReference>
<dbReference type="Gene3D" id="2.40.37.10">
    <property type="entry name" value="Lyase, Ornithine Decarboxylase, Chain A, domain 1"/>
    <property type="match status" value="1"/>
</dbReference>
<dbReference type="OrthoDB" id="9801978at2"/>
<evidence type="ECO:0000259" key="8">
    <source>
        <dbReference type="SMART" id="SM01005"/>
    </source>
</evidence>
<evidence type="ECO:0000256" key="2">
    <source>
        <dbReference type="ARBA" id="ARBA00001933"/>
    </source>
</evidence>
<dbReference type="Gene3D" id="3.40.1190.10">
    <property type="entry name" value="Mur-like, catalytic domain"/>
    <property type="match status" value="1"/>
</dbReference>
<keyword evidence="10" id="KW-1185">Reference proteome</keyword>
<feature type="modified residue" description="N6-(pyridoxal phosphate)lysine" evidence="5 6">
    <location>
        <position position="483"/>
    </location>
</feature>
<dbReference type="InterPro" id="IPR029066">
    <property type="entry name" value="PLP-binding_barrel"/>
</dbReference>
<dbReference type="SUPFAM" id="SSF53623">
    <property type="entry name" value="MurD-like peptide ligases, catalytic domain"/>
    <property type="match status" value="1"/>
</dbReference>
<dbReference type="InterPro" id="IPR000821">
    <property type="entry name" value="Ala_racemase"/>
</dbReference>
<dbReference type="SUPFAM" id="SSF53244">
    <property type="entry name" value="MurD-like peptide ligases, peptide-binding domain"/>
    <property type="match status" value="1"/>
</dbReference>
<dbReference type="Gene3D" id="3.90.190.20">
    <property type="entry name" value="Mur ligase, C-terminal domain"/>
    <property type="match status" value="1"/>
</dbReference>
<keyword evidence="4 5" id="KW-0413">Isomerase</keyword>
<dbReference type="Pfam" id="PF01168">
    <property type="entry name" value="Ala_racemase_N"/>
    <property type="match status" value="1"/>
</dbReference>
<comment type="pathway">
    <text evidence="5">Amino-acid biosynthesis; D-alanine biosynthesis; D-alanine from L-alanine: step 1/1.</text>
</comment>
<dbReference type="Proteomes" id="UP000295292">
    <property type="component" value="Unassembled WGS sequence"/>
</dbReference>
<dbReference type="GO" id="GO:0005524">
    <property type="term" value="F:ATP binding"/>
    <property type="evidence" value="ECO:0007669"/>
    <property type="project" value="InterPro"/>
</dbReference>
<evidence type="ECO:0000256" key="5">
    <source>
        <dbReference type="HAMAP-Rule" id="MF_01201"/>
    </source>
</evidence>
<sequence length="810" mass="90683">MYILDTILPHISYSKSSLPFAKATFSVLAYDTRKIRVGDDSLFFALVQQRDGHRFIAEAYEKGVRSFVISDTAFDISPYPEANFIWVADTLRALQQIATFHRNHFSIPIIGITGSNGKTIVKTWLHQLISEEYNCYQSPKSYNSQLGVALSLWNLTSEHQIALIEAGVSKVGEMDILEEMIQPTIGICTSIGPAHQEGFDSITQKLEEKWKLFKSVKTVVAPSTVLEDVLNKYPNCTTWGRDRTDDLQLLGQHRDKNNTILELFYKEQAFSLTVPFIDKASIDNVMTCTLVMLTLGYATDVIKLRILGLRPLEMRLQLKKGKHNNSIIDDTYSNDLASLQIALDFLAQQNQGEVRKLILSDFEGEEWTKSSVSKLADLLNVQPLNQIILVGNRLKGVKAHLTVPSLLFESTDALLDSLQQLNLTDSVLLLKGGRKFELERVSRLLVEKSHDTILEINLKALENNLSQYRSCLKNGVRIMAMVKAFSYGSGSFEIANVLQFNKVDYLTVAFVDEGAELRRAGITLPIMVLSPHEGTFEDMLLYRLEPEIYSLRILKAFVSFLEERKIEAYPIHLKLDTGMHRLGFMTDEIQEALTTICANPTVRVATVFSHLAGAGSEALKSFTTGQIGLFEYMVAKIESTLGYTVIKHICNTSGIVHHPEAHYDMVRLGIGAYGFDMAPNGLQLEDVGRLKTTITQIKQLSKTETVGYDRKGVLQRDSRIATVKIGYADGYDRRLGNGVGNMVINGRSVPTVGNICMDMCMLDVTDIDVAEGDEVLVFPNMSEIARSIGTIPYELLTGISSRVKRVYFYE</sequence>
<dbReference type="InterPro" id="IPR035911">
    <property type="entry name" value="MurE/MurF_N"/>
</dbReference>
<feature type="active site" description="Proton acceptor; specific for D-alanine" evidence="5">
    <location>
        <position position="483"/>
    </location>
</feature>
<evidence type="ECO:0000256" key="1">
    <source>
        <dbReference type="ARBA" id="ARBA00000316"/>
    </source>
</evidence>
<dbReference type="SUPFAM" id="SSF51419">
    <property type="entry name" value="PLP-binding barrel"/>
    <property type="match status" value="1"/>
</dbReference>
<dbReference type="RefSeq" id="WP_133584800.1">
    <property type="nucleotide sequence ID" value="NZ_SNYV01000014.1"/>
</dbReference>
<dbReference type="InterPro" id="IPR009006">
    <property type="entry name" value="Ala_racemase/Decarboxylase_C"/>
</dbReference>
<feature type="active site" description="Proton acceptor; specific for L-alanine" evidence="5">
    <location>
        <position position="708"/>
    </location>
</feature>
<evidence type="ECO:0000256" key="6">
    <source>
        <dbReference type="PIRSR" id="PIRSR600821-50"/>
    </source>
</evidence>